<accession>A0ACB7GKY9</accession>
<gene>
    <name evidence="1" type="ORF">MANES_13G077768v8</name>
</gene>
<dbReference type="EMBL" id="CM004399">
    <property type="protein sequence ID" value="KAG8640942.1"/>
    <property type="molecule type" value="Genomic_DNA"/>
</dbReference>
<comment type="caution">
    <text evidence="1">The sequence shown here is derived from an EMBL/GenBank/DDBJ whole genome shotgun (WGS) entry which is preliminary data.</text>
</comment>
<dbReference type="Proteomes" id="UP000091857">
    <property type="component" value="Chromosome 13"/>
</dbReference>
<name>A0ACB7GKY9_MANES</name>
<reference evidence="2" key="1">
    <citation type="journal article" date="2016" name="Nat. Biotechnol.">
        <title>Sequencing wild and cultivated cassava and related species reveals extensive interspecific hybridization and genetic diversity.</title>
        <authorList>
            <person name="Bredeson J.V."/>
            <person name="Lyons J.B."/>
            <person name="Prochnik S.E."/>
            <person name="Wu G.A."/>
            <person name="Ha C.M."/>
            <person name="Edsinger-Gonzales E."/>
            <person name="Grimwood J."/>
            <person name="Schmutz J."/>
            <person name="Rabbi I.Y."/>
            <person name="Egesi C."/>
            <person name="Nauluvula P."/>
            <person name="Lebot V."/>
            <person name="Ndunguru J."/>
            <person name="Mkamilo G."/>
            <person name="Bart R.S."/>
            <person name="Setter T.L."/>
            <person name="Gleadow R.M."/>
            <person name="Kulakow P."/>
            <person name="Ferguson M.E."/>
            <person name="Rounsley S."/>
            <person name="Rokhsar D.S."/>
        </authorList>
    </citation>
    <scope>NUCLEOTIDE SEQUENCE [LARGE SCALE GENOMIC DNA]</scope>
    <source>
        <strain evidence="2">cv. AM560-2</strain>
    </source>
</reference>
<evidence type="ECO:0000313" key="2">
    <source>
        <dbReference type="Proteomes" id="UP000091857"/>
    </source>
</evidence>
<proteinExistence type="predicted"/>
<sequence length="118" mass="13107">MDQYEVRTVLVDTCSFVNILILNVFNKLGSDKNSPVRASYPLVGLEDKTVAMLGTINLLLVLGDEKYRRELYVVFVVVDILFAYNVILSRPVLNYHSIIINMGAMCLKLSAPGGIVVV</sequence>
<keyword evidence="2" id="KW-1185">Reference proteome</keyword>
<protein>
    <submittedName>
        <fullName evidence="1">Uncharacterized protein</fullName>
    </submittedName>
</protein>
<evidence type="ECO:0000313" key="1">
    <source>
        <dbReference type="EMBL" id="KAG8640942.1"/>
    </source>
</evidence>
<organism evidence="1 2">
    <name type="scientific">Manihot esculenta</name>
    <name type="common">Cassava</name>
    <name type="synonym">Jatropha manihot</name>
    <dbReference type="NCBI Taxonomy" id="3983"/>
    <lineage>
        <taxon>Eukaryota</taxon>
        <taxon>Viridiplantae</taxon>
        <taxon>Streptophyta</taxon>
        <taxon>Embryophyta</taxon>
        <taxon>Tracheophyta</taxon>
        <taxon>Spermatophyta</taxon>
        <taxon>Magnoliopsida</taxon>
        <taxon>eudicotyledons</taxon>
        <taxon>Gunneridae</taxon>
        <taxon>Pentapetalae</taxon>
        <taxon>rosids</taxon>
        <taxon>fabids</taxon>
        <taxon>Malpighiales</taxon>
        <taxon>Euphorbiaceae</taxon>
        <taxon>Crotonoideae</taxon>
        <taxon>Manihoteae</taxon>
        <taxon>Manihot</taxon>
    </lineage>
</organism>